<dbReference type="GO" id="GO:0008234">
    <property type="term" value="F:cysteine-type peptidase activity"/>
    <property type="evidence" value="ECO:0007669"/>
    <property type="project" value="UniProtKB-KW"/>
</dbReference>
<dbReference type="GO" id="GO:0006508">
    <property type="term" value="P:proteolysis"/>
    <property type="evidence" value="ECO:0007669"/>
    <property type="project" value="UniProtKB-KW"/>
</dbReference>
<dbReference type="InterPro" id="IPR036764">
    <property type="entry name" value="Peptidase_Prp_sf"/>
</dbReference>
<dbReference type="Gene3D" id="3.30.70.1490">
    <property type="entry name" value="Cysteine protease Prp"/>
    <property type="match status" value="1"/>
</dbReference>
<evidence type="ECO:0000256" key="4">
    <source>
        <dbReference type="ARBA" id="ARBA00022807"/>
    </source>
</evidence>
<dbReference type="EMBL" id="BHGK01000001">
    <property type="protein sequence ID" value="GCA66015.1"/>
    <property type="molecule type" value="Genomic_DNA"/>
</dbReference>
<keyword evidence="2" id="KW-0645">Protease</keyword>
<comment type="similarity">
    <text evidence="5">Belongs to the Prp family.</text>
</comment>
<reference evidence="8" key="1">
    <citation type="submission" date="2018-09" db="EMBL/GenBank/DDBJ databases">
        <title>Draft Genome Sequence of Mediterraneibacter sp. KCTC 15684.</title>
        <authorList>
            <person name="Kim J.S."/>
            <person name="Han K.I."/>
            <person name="Suh M.K."/>
            <person name="Lee K.C."/>
            <person name="Eom M.K."/>
            <person name="Lee J.H."/>
            <person name="Park S.H."/>
            <person name="Kang S.W."/>
            <person name="Park J.E."/>
            <person name="Oh B.S."/>
            <person name="Yu S.Y."/>
            <person name="Choi S.H."/>
            <person name="Lee D.H."/>
            <person name="Yoon H."/>
            <person name="Kim B."/>
            <person name="Yang S.J."/>
            <person name="Lee J.S."/>
        </authorList>
    </citation>
    <scope>NUCLEOTIDE SEQUENCE [LARGE SCALE GENOMIC DNA]</scope>
    <source>
        <strain evidence="8">KCTC 15684</strain>
    </source>
</reference>
<dbReference type="AlphaFoldDB" id="A0A391NYG6"/>
<evidence type="ECO:0000256" key="1">
    <source>
        <dbReference type="ARBA" id="ARBA00022517"/>
    </source>
</evidence>
<evidence type="ECO:0000256" key="6">
    <source>
        <dbReference type="ARBA" id="ARBA00044538"/>
    </source>
</evidence>
<evidence type="ECO:0000256" key="3">
    <source>
        <dbReference type="ARBA" id="ARBA00022801"/>
    </source>
</evidence>
<protein>
    <recommendedName>
        <fullName evidence="6">Ribosomal processing cysteine protease Prp</fullName>
    </recommendedName>
</protein>
<keyword evidence="8" id="KW-1185">Reference proteome</keyword>
<dbReference type="PANTHER" id="PTHR39178">
    <property type="entry name" value="HYPOTHETICAL RIBOSOME-ASSOCIATED PROTEIN"/>
    <property type="match status" value="1"/>
</dbReference>
<dbReference type="InterPro" id="IPR007422">
    <property type="entry name" value="Peptidase_Prp"/>
</dbReference>
<dbReference type="SUPFAM" id="SSF118010">
    <property type="entry name" value="TM1457-like"/>
    <property type="match status" value="1"/>
</dbReference>
<name>A0A391NYG6_9FIRM</name>
<evidence type="ECO:0000313" key="8">
    <source>
        <dbReference type="Proteomes" id="UP000265643"/>
    </source>
</evidence>
<dbReference type="RefSeq" id="WP_119297424.1">
    <property type="nucleotide sequence ID" value="NZ_BHGK01000001.1"/>
</dbReference>
<organism evidence="7 8">
    <name type="scientific">Mediterraneibacter butyricigenes</name>
    <dbReference type="NCBI Taxonomy" id="2316025"/>
    <lineage>
        <taxon>Bacteria</taxon>
        <taxon>Bacillati</taxon>
        <taxon>Bacillota</taxon>
        <taxon>Clostridia</taxon>
        <taxon>Lachnospirales</taxon>
        <taxon>Lachnospiraceae</taxon>
        <taxon>Mediterraneibacter</taxon>
    </lineage>
</organism>
<accession>A0A391NYG6</accession>
<keyword evidence="4" id="KW-0788">Thiol protease</keyword>
<evidence type="ECO:0000256" key="2">
    <source>
        <dbReference type="ARBA" id="ARBA00022670"/>
    </source>
</evidence>
<gene>
    <name evidence="7" type="ORF">KGMB01110_04510</name>
</gene>
<evidence type="ECO:0000313" key="7">
    <source>
        <dbReference type="EMBL" id="GCA66015.1"/>
    </source>
</evidence>
<dbReference type="GO" id="GO:0042254">
    <property type="term" value="P:ribosome biogenesis"/>
    <property type="evidence" value="ECO:0007669"/>
    <property type="project" value="UniProtKB-KW"/>
</dbReference>
<sequence>MIEVSVRLDGITISGHANYAPEGSDVVCAAITVLTQTLIQSLEDLSADKIKYEMSPGWVDIKCRNLSEEGCLLVDSFFIGICMVSYEFPEYVRIV</sequence>
<keyword evidence="1" id="KW-0690">Ribosome biogenesis</keyword>
<dbReference type="PANTHER" id="PTHR39178:SF1">
    <property type="entry name" value="RIBOSOMAL-PROCESSING CYSTEINE PROTEASE PRP"/>
    <property type="match status" value="1"/>
</dbReference>
<evidence type="ECO:0000256" key="5">
    <source>
        <dbReference type="ARBA" id="ARBA00044503"/>
    </source>
</evidence>
<comment type="caution">
    <text evidence="7">The sequence shown here is derived from an EMBL/GenBank/DDBJ whole genome shotgun (WGS) entry which is preliminary data.</text>
</comment>
<dbReference type="Proteomes" id="UP000265643">
    <property type="component" value="Unassembled WGS sequence"/>
</dbReference>
<dbReference type="CDD" id="cd16332">
    <property type="entry name" value="Prp-like"/>
    <property type="match status" value="1"/>
</dbReference>
<dbReference type="Pfam" id="PF04327">
    <property type="entry name" value="Peptidase_Prp"/>
    <property type="match status" value="1"/>
</dbReference>
<proteinExistence type="inferred from homology"/>
<keyword evidence="3" id="KW-0378">Hydrolase</keyword>